<sequence length="137" mass="15419">MRNSVFGRYEPLIRDKISIVLSSRRGVDAVLFFDLAELSGYKREEIAPLFDTSLKTLLRYKETKRKLSPTTGELALKMLALFQHGEAIFGSIAEFRSWLDAPAYGLGNQRPFDLMQTSGGIDLIDDELTRIEFGALA</sequence>
<gene>
    <name evidence="3" type="ORF">J2I48_06055</name>
</gene>
<dbReference type="Pfam" id="PF20432">
    <property type="entry name" value="Xre-like-HTH"/>
    <property type="match status" value="1"/>
</dbReference>
<dbReference type="AlphaFoldDB" id="A0A939JYN1"/>
<evidence type="ECO:0000313" key="4">
    <source>
        <dbReference type="Proteomes" id="UP000664795"/>
    </source>
</evidence>
<evidence type="ECO:0000313" key="3">
    <source>
        <dbReference type="EMBL" id="MBO0930548.1"/>
    </source>
</evidence>
<proteinExistence type="predicted"/>
<reference evidence="3 4" key="1">
    <citation type="submission" date="2021-03" db="EMBL/GenBank/DDBJ databases">
        <title>Fibrella sp. HMF5036 genome sequencing and assembly.</title>
        <authorList>
            <person name="Kang H."/>
            <person name="Kim H."/>
            <person name="Bae S."/>
            <person name="Joh K."/>
        </authorList>
    </citation>
    <scope>NUCLEOTIDE SEQUENCE [LARGE SCALE GENOMIC DNA]</scope>
    <source>
        <strain evidence="3 4">HMF5036</strain>
    </source>
</reference>
<keyword evidence="4" id="KW-1185">Reference proteome</keyword>
<evidence type="ECO:0000259" key="2">
    <source>
        <dbReference type="Pfam" id="PF20432"/>
    </source>
</evidence>
<evidence type="ECO:0000259" key="1">
    <source>
        <dbReference type="Pfam" id="PF09722"/>
    </source>
</evidence>
<dbReference type="Pfam" id="PF09722">
    <property type="entry name" value="Xre_MbcA_ParS_C"/>
    <property type="match status" value="1"/>
</dbReference>
<dbReference type="EMBL" id="JAFMYU010000003">
    <property type="protein sequence ID" value="MBO0930548.1"/>
    <property type="molecule type" value="Genomic_DNA"/>
</dbReference>
<dbReference type="NCBIfam" id="TIGR02293">
    <property type="entry name" value="TAS_TIGR02293"/>
    <property type="match status" value="1"/>
</dbReference>
<feature type="domain" description="Antitoxin Xre/MbcA/ParS-like toxin-binding" evidence="1">
    <location>
        <begin position="85"/>
        <end position="134"/>
    </location>
</feature>
<comment type="caution">
    <text evidence="3">The sequence shown here is derived from an EMBL/GenBank/DDBJ whole genome shotgun (WGS) entry which is preliminary data.</text>
</comment>
<organism evidence="3 4">
    <name type="scientific">Fibrella aquatilis</name>
    <dbReference type="NCBI Taxonomy" id="2817059"/>
    <lineage>
        <taxon>Bacteria</taxon>
        <taxon>Pseudomonadati</taxon>
        <taxon>Bacteroidota</taxon>
        <taxon>Cytophagia</taxon>
        <taxon>Cytophagales</taxon>
        <taxon>Spirosomataceae</taxon>
        <taxon>Fibrella</taxon>
    </lineage>
</organism>
<dbReference type="InterPro" id="IPR046847">
    <property type="entry name" value="Xre-like_HTH"/>
</dbReference>
<accession>A0A939JYN1</accession>
<dbReference type="RefSeq" id="WP_207334503.1">
    <property type="nucleotide sequence ID" value="NZ_JAFMYU010000003.1"/>
</dbReference>
<dbReference type="Proteomes" id="UP000664795">
    <property type="component" value="Unassembled WGS sequence"/>
</dbReference>
<name>A0A939JYN1_9BACT</name>
<dbReference type="InterPro" id="IPR011979">
    <property type="entry name" value="Antitox_Xre"/>
</dbReference>
<dbReference type="GO" id="GO:0003677">
    <property type="term" value="F:DNA binding"/>
    <property type="evidence" value="ECO:0007669"/>
    <property type="project" value="InterPro"/>
</dbReference>
<protein>
    <submittedName>
        <fullName evidence="3">DUF2384 domain-containing protein</fullName>
    </submittedName>
</protein>
<dbReference type="InterPro" id="IPR024467">
    <property type="entry name" value="Xre/MbcA/ParS-like_toxin-bd"/>
</dbReference>
<feature type="domain" description="Antitoxin Xre-like helix-turn-helix" evidence="2">
    <location>
        <begin position="23"/>
        <end position="78"/>
    </location>
</feature>